<feature type="domain" description="EamA" evidence="7">
    <location>
        <begin position="189"/>
        <end position="326"/>
    </location>
</feature>
<feature type="transmembrane region" description="Helical" evidence="6">
    <location>
        <begin position="309"/>
        <end position="328"/>
    </location>
</feature>
<evidence type="ECO:0000256" key="6">
    <source>
        <dbReference type="RuleBase" id="RU363077"/>
    </source>
</evidence>
<dbReference type="GO" id="GO:0022857">
    <property type="term" value="F:transmembrane transporter activity"/>
    <property type="evidence" value="ECO:0007669"/>
    <property type="project" value="InterPro"/>
</dbReference>
<feature type="transmembrane region" description="Helical" evidence="6">
    <location>
        <begin position="40"/>
        <end position="63"/>
    </location>
</feature>
<comment type="caution">
    <text evidence="8">The sequence shown here is derived from an EMBL/GenBank/DDBJ whole genome shotgun (WGS) entry which is preliminary data.</text>
</comment>
<evidence type="ECO:0000256" key="1">
    <source>
        <dbReference type="ARBA" id="ARBA00004141"/>
    </source>
</evidence>
<dbReference type="GO" id="GO:0016020">
    <property type="term" value="C:membrane"/>
    <property type="evidence" value="ECO:0007669"/>
    <property type="project" value="UniProtKB-SubCell"/>
</dbReference>
<feature type="transmembrane region" description="Helical" evidence="6">
    <location>
        <begin position="12"/>
        <end position="34"/>
    </location>
</feature>
<feature type="transmembrane region" description="Helical" evidence="6">
    <location>
        <begin position="252"/>
        <end position="275"/>
    </location>
</feature>
<feature type="transmembrane region" description="Helical" evidence="6">
    <location>
        <begin position="186"/>
        <end position="206"/>
    </location>
</feature>
<dbReference type="InterPro" id="IPR037185">
    <property type="entry name" value="EmrE-like"/>
</dbReference>
<name>A0AAE1JJZ0_9FABA</name>
<sequence>MARMNLYRDVFPLFALIAMECINVSASILFKTAALKGMSYYVYIVYSTAVSTLVLLLPLPFILRRSTGLPSLTSSLLFRIFLIGVIGLVTQLLGTKAVLYSSPTLAAALSTLIPAFTFILAVFFRMEKADLRSSSTQAKIMGSAVSIAGGLVVVLFRGPTIIPASSPSPPPPTNSLLDSSSSPAKWVLGGFLLLVQYILVPIYYIVQTQVLKEYPAKMIVVFLYNLFGTIVSAPVCLIAEPDLSAWKIKPDITLISIIYSGLVVTCLSCLIHAWCLHLKGPVYVSMFRPLSIAIAAAMSVIFLGDALHLYSVIGAVILSVGFYGVIWGKTKEEEELKENYGLLCSSEVQPHCRTPLWQNYDNGEDKQQRTECE</sequence>
<evidence type="ECO:0000256" key="2">
    <source>
        <dbReference type="ARBA" id="ARBA00007635"/>
    </source>
</evidence>
<comment type="subcellular location">
    <subcellularLocation>
        <location evidence="1 6">Membrane</location>
        <topology evidence="1 6">Multi-pass membrane protein</topology>
    </subcellularLocation>
</comment>
<feature type="transmembrane region" description="Helical" evidence="6">
    <location>
        <begin position="105"/>
        <end position="124"/>
    </location>
</feature>
<evidence type="ECO:0000259" key="7">
    <source>
        <dbReference type="Pfam" id="PF00892"/>
    </source>
</evidence>
<evidence type="ECO:0000313" key="9">
    <source>
        <dbReference type="Proteomes" id="UP001293593"/>
    </source>
</evidence>
<dbReference type="InterPro" id="IPR000620">
    <property type="entry name" value="EamA_dom"/>
</dbReference>
<keyword evidence="4 6" id="KW-1133">Transmembrane helix</keyword>
<evidence type="ECO:0000256" key="3">
    <source>
        <dbReference type="ARBA" id="ARBA00022692"/>
    </source>
</evidence>
<keyword evidence="3 6" id="KW-0812">Transmembrane</keyword>
<dbReference type="Pfam" id="PF00892">
    <property type="entry name" value="EamA"/>
    <property type="match status" value="1"/>
</dbReference>
<feature type="transmembrane region" description="Helical" evidence="6">
    <location>
        <begin position="145"/>
        <end position="166"/>
    </location>
</feature>
<evidence type="ECO:0000256" key="5">
    <source>
        <dbReference type="ARBA" id="ARBA00023136"/>
    </source>
</evidence>
<feature type="transmembrane region" description="Helical" evidence="6">
    <location>
        <begin position="282"/>
        <end position="303"/>
    </location>
</feature>
<accession>A0AAE1JJZ0</accession>
<dbReference type="PANTHER" id="PTHR31218">
    <property type="entry name" value="WAT1-RELATED PROTEIN"/>
    <property type="match status" value="1"/>
</dbReference>
<gene>
    <name evidence="8" type="ORF">QN277_020682</name>
</gene>
<keyword evidence="5 6" id="KW-0472">Membrane</keyword>
<dbReference type="EMBL" id="JAWXYG010000005">
    <property type="protein sequence ID" value="KAK4272082.1"/>
    <property type="molecule type" value="Genomic_DNA"/>
</dbReference>
<evidence type="ECO:0000313" key="8">
    <source>
        <dbReference type="EMBL" id="KAK4272082.1"/>
    </source>
</evidence>
<comment type="similarity">
    <text evidence="2 6">Belongs to the drug/metabolite transporter (DMT) superfamily. Plant drug/metabolite exporter (P-DME) (TC 2.A.7.4) family.</text>
</comment>
<protein>
    <recommendedName>
        <fullName evidence="6">WAT1-related protein</fullName>
    </recommendedName>
</protein>
<keyword evidence="9" id="KW-1185">Reference proteome</keyword>
<dbReference type="Proteomes" id="UP001293593">
    <property type="component" value="Unassembled WGS sequence"/>
</dbReference>
<reference evidence="8" key="1">
    <citation type="submission" date="2023-10" db="EMBL/GenBank/DDBJ databases">
        <title>Chromosome-level genome of the transformable northern wattle, Acacia crassicarpa.</title>
        <authorList>
            <person name="Massaro I."/>
            <person name="Sinha N.R."/>
            <person name="Poethig S."/>
            <person name="Leichty A.R."/>
        </authorList>
    </citation>
    <scope>NUCLEOTIDE SEQUENCE</scope>
    <source>
        <strain evidence="8">Acra3RX</strain>
        <tissue evidence="8">Leaf</tissue>
    </source>
</reference>
<feature type="transmembrane region" description="Helical" evidence="6">
    <location>
        <begin position="218"/>
        <end position="240"/>
    </location>
</feature>
<dbReference type="InterPro" id="IPR030184">
    <property type="entry name" value="WAT1-related"/>
</dbReference>
<dbReference type="AlphaFoldDB" id="A0AAE1JJZ0"/>
<organism evidence="8 9">
    <name type="scientific">Acacia crassicarpa</name>
    <name type="common">northern wattle</name>
    <dbReference type="NCBI Taxonomy" id="499986"/>
    <lineage>
        <taxon>Eukaryota</taxon>
        <taxon>Viridiplantae</taxon>
        <taxon>Streptophyta</taxon>
        <taxon>Embryophyta</taxon>
        <taxon>Tracheophyta</taxon>
        <taxon>Spermatophyta</taxon>
        <taxon>Magnoliopsida</taxon>
        <taxon>eudicotyledons</taxon>
        <taxon>Gunneridae</taxon>
        <taxon>Pentapetalae</taxon>
        <taxon>rosids</taxon>
        <taxon>fabids</taxon>
        <taxon>Fabales</taxon>
        <taxon>Fabaceae</taxon>
        <taxon>Caesalpinioideae</taxon>
        <taxon>mimosoid clade</taxon>
        <taxon>Acacieae</taxon>
        <taxon>Acacia</taxon>
    </lineage>
</organism>
<proteinExistence type="inferred from homology"/>
<dbReference type="SUPFAM" id="SSF103481">
    <property type="entry name" value="Multidrug resistance efflux transporter EmrE"/>
    <property type="match status" value="2"/>
</dbReference>
<evidence type="ECO:0000256" key="4">
    <source>
        <dbReference type="ARBA" id="ARBA00022989"/>
    </source>
</evidence>
<feature type="transmembrane region" description="Helical" evidence="6">
    <location>
        <begin position="75"/>
        <end position="93"/>
    </location>
</feature>